<organism evidence="1 2">
    <name type="scientific">Ereboglobus luteus</name>
    <dbReference type="NCBI Taxonomy" id="1796921"/>
    <lineage>
        <taxon>Bacteria</taxon>
        <taxon>Pseudomonadati</taxon>
        <taxon>Verrucomicrobiota</taxon>
        <taxon>Opitutia</taxon>
        <taxon>Opitutales</taxon>
        <taxon>Opitutaceae</taxon>
        <taxon>Ereboglobus</taxon>
    </lineage>
</organism>
<dbReference type="Proteomes" id="UP000244896">
    <property type="component" value="Chromosome"/>
</dbReference>
<sequence>MMCATPAERECTTRLRRAGVNNKQKPHTMTSPKLRRRCAAFQNANPRAFVHAALAFCALMIFAPAAGAADTSAESTSRTTPDQKWFVDAGIMTHISSDLSGLGFNIRGGRYIGAADRLTLDMGACFDLDPKVTGRFSYYRSGSSTIHHDGKIEIKQTVIPVLFGWQHEWKTKSGMFACAFGPTVGAAYIDASEERNPRVSNTSNVMRSDDGVAFMYGATLSLRWNILRNNDRLYVDCSLAALGATKVKLDKFSENINLSGGRLAAGIGYRF</sequence>
<accession>A0A2U8E4D1</accession>
<keyword evidence="2" id="KW-1185">Reference proteome</keyword>
<reference evidence="1 2" key="1">
    <citation type="journal article" date="2018" name="Syst. Appl. Microbiol.">
        <title>Ereboglobus luteus gen. nov. sp. nov. from cockroach guts, and new insights into the oxygen relationship of the genera Opitutus and Didymococcus (Verrucomicrobia: Opitutaceae).</title>
        <authorList>
            <person name="Tegtmeier D."/>
            <person name="Belitz A."/>
            <person name="Radek R."/>
            <person name="Heimerl T."/>
            <person name="Brune A."/>
        </authorList>
    </citation>
    <scope>NUCLEOTIDE SEQUENCE [LARGE SCALE GENOMIC DNA]</scope>
    <source>
        <strain evidence="1 2">Ho45</strain>
    </source>
</reference>
<evidence type="ECO:0000313" key="1">
    <source>
        <dbReference type="EMBL" id="AWI09625.1"/>
    </source>
</evidence>
<dbReference type="KEGG" id="elut:CKA38_10530"/>
<name>A0A2U8E4D1_9BACT</name>
<dbReference type="EMBL" id="CP023004">
    <property type="protein sequence ID" value="AWI09625.1"/>
    <property type="molecule type" value="Genomic_DNA"/>
</dbReference>
<protein>
    <submittedName>
        <fullName evidence="1">Uncharacterized protein</fullName>
    </submittedName>
</protein>
<dbReference type="AlphaFoldDB" id="A0A2U8E4D1"/>
<proteinExistence type="predicted"/>
<gene>
    <name evidence="1" type="ORF">CKA38_10530</name>
</gene>
<evidence type="ECO:0000313" key="2">
    <source>
        <dbReference type="Proteomes" id="UP000244896"/>
    </source>
</evidence>